<evidence type="ECO:0000313" key="3">
    <source>
        <dbReference type="Proteomes" id="UP000708338"/>
    </source>
</evidence>
<dbReference type="RefSeq" id="WP_117450518.1">
    <property type="nucleotide sequence ID" value="NZ_CABJDD010000002.1"/>
</dbReference>
<keyword evidence="1" id="KW-0175">Coiled coil</keyword>
<gene>
    <name evidence="2" type="ORF">GPL26_20865</name>
</gene>
<comment type="caution">
    <text evidence="2">The sequence shown here is derived from an EMBL/GenBank/DDBJ whole genome shotgun (WGS) entry which is preliminary data.</text>
</comment>
<feature type="coiled-coil region" evidence="1">
    <location>
        <begin position="12"/>
        <end position="39"/>
    </location>
</feature>
<reference evidence="2" key="1">
    <citation type="journal article" date="2021" name="Gut Microbes">
        <title>A synthetic consortium of 100 gut commensals modulates the composition and function in a colon model of the microbiome of elderly subjects.</title>
        <authorList>
            <person name="Perez M."/>
            <person name="Ntemiri A."/>
            <person name="Tan H."/>
            <person name="Harris H.M.B."/>
            <person name="Roager H.M."/>
            <person name="Ribiere C."/>
            <person name="O'Toole P.W."/>
        </authorList>
    </citation>
    <scope>NUCLEOTIDE SEQUENCE</scope>
    <source>
        <strain evidence="2">MCC335</strain>
    </source>
</reference>
<dbReference type="EMBL" id="WQPS01000043">
    <property type="protein sequence ID" value="MBT9812074.1"/>
    <property type="molecule type" value="Genomic_DNA"/>
</dbReference>
<sequence length="82" mass="9336">MQRMICIPSDQYTRMLESYDKAMEELQGLREQLRTVQGDVDGAAQGQAEGRTGDIVDILMSADDETLKEVYHFVQVYAGRTY</sequence>
<dbReference type="Proteomes" id="UP000708338">
    <property type="component" value="Unassembled WGS sequence"/>
</dbReference>
<dbReference type="AlphaFoldDB" id="A0AA41FIR0"/>
<evidence type="ECO:0000313" key="2">
    <source>
        <dbReference type="EMBL" id="MBT9812074.1"/>
    </source>
</evidence>
<protein>
    <submittedName>
        <fullName evidence="2">Uncharacterized protein</fullName>
    </submittedName>
</protein>
<proteinExistence type="predicted"/>
<organism evidence="2 3">
    <name type="scientific">Enterocloster citroniae</name>
    <dbReference type="NCBI Taxonomy" id="358743"/>
    <lineage>
        <taxon>Bacteria</taxon>
        <taxon>Bacillati</taxon>
        <taxon>Bacillota</taxon>
        <taxon>Clostridia</taxon>
        <taxon>Lachnospirales</taxon>
        <taxon>Lachnospiraceae</taxon>
        <taxon>Enterocloster</taxon>
    </lineage>
</organism>
<name>A0AA41FIR0_9FIRM</name>
<accession>A0AA41FIR0</accession>
<evidence type="ECO:0000256" key="1">
    <source>
        <dbReference type="SAM" id="Coils"/>
    </source>
</evidence>